<dbReference type="Gene3D" id="3.30.930.10">
    <property type="entry name" value="Bira Bifunctional Protein, Domain 2"/>
    <property type="match status" value="1"/>
</dbReference>
<dbReference type="PATRIC" id="fig|1273541.4.peg.1404"/>
<dbReference type="GeneID" id="26099661"/>
<dbReference type="PROSITE" id="PS51733">
    <property type="entry name" value="BPL_LPL_CATALYTIC"/>
    <property type="match status" value="1"/>
</dbReference>
<accession>A0A0P0N431</accession>
<dbReference type="SUPFAM" id="SSF55681">
    <property type="entry name" value="Class II aaRS and biotin synthetases"/>
    <property type="match status" value="1"/>
</dbReference>
<dbReference type="InterPro" id="IPR050664">
    <property type="entry name" value="Octanoyltrans_LipM/LipL"/>
</dbReference>
<sequence>MARVLRVVLDLEGSPAAWQMAVDEALLRLRDEDAIPDTLRVYVFNPPAVTIGRFQRLETSVNMEEARRMGVEVVRRFTGGGSVYHDPGGEVTYSIALRLDSIPGLRDVAESYRIVCSGIVEALRVLGVVAEFKPVNDVVAGGRKISGSAQARARRALLQHGTLLYAADLAVMARLLRAPRVKLESHRARGIEDRVTTVERLLGRRPAKWEAALALVEGFRRALGYDTIQIDKLTREERELAEKLVEKYRDEKWLYRR</sequence>
<dbReference type="EMBL" id="CP013011">
    <property type="protein sequence ID" value="ALL01365.1"/>
    <property type="molecule type" value="Genomic_DNA"/>
</dbReference>
<keyword evidence="2" id="KW-0436">Ligase</keyword>
<protein>
    <submittedName>
        <fullName evidence="3">Lipoate--protein ligase</fullName>
    </submittedName>
    <submittedName>
        <fullName evidence="2">Lipoate-protein ligase A</fullName>
    </submittedName>
</protein>
<dbReference type="STRING" id="1273541.Pyrde_1319"/>
<dbReference type="PANTHER" id="PTHR43679">
    <property type="entry name" value="OCTANOYLTRANSFERASE LIPM-RELATED"/>
    <property type="match status" value="1"/>
</dbReference>
<evidence type="ECO:0000313" key="3">
    <source>
        <dbReference type="EMBL" id="OWJ53805.1"/>
    </source>
</evidence>
<dbReference type="Proteomes" id="UP000058613">
    <property type="component" value="Chromosome"/>
</dbReference>
<gene>
    <name evidence="3" type="ORF">Pdsh_10225</name>
    <name evidence="2" type="ORF">Pyrde_1319</name>
</gene>
<dbReference type="KEGG" id="pdl:Pyrde_1319"/>
<dbReference type="InterPro" id="IPR004143">
    <property type="entry name" value="BPL_LPL_catalytic"/>
</dbReference>
<dbReference type="GO" id="GO:0016874">
    <property type="term" value="F:ligase activity"/>
    <property type="evidence" value="ECO:0007669"/>
    <property type="project" value="UniProtKB-KW"/>
</dbReference>
<proteinExistence type="predicted"/>
<dbReference type="OrthoDB" id="43646at2157"/>
<reference evidence="2 4" key="1">
    <citation type="submission" date="2015-10" db="EMBL/GenBank/DDBJ databases">
        <title>Complete genome sequence of hyperthermophilic archaeon Pyrodictium delaneyi Su06.</title>
        <authorList>
            <person name="Jung J.-H."/>
            <person name="Lin J."/>
            <person name="Holden J.F."/>
            <person name="Park C.-S."/>
        </authorList>
    </citation>
    <scope>NUCLEOTIDE SEQUENCE [LARGE SCALE GENOMIC DNA]</scope>
    <source>
        <strain evidence="2 4">Su06</strain>
    </source>
</reference>
<dbReference type="CDD" id="cd16443">
    <property type="entry name" value="LplA"/>
    <property type="match status" value="1"/>
</dbReference>
<dbReference type="Proteomes" id="UP000196694">
    <property type="component" value="Unassembled WGS sequence"/>
</dbReference>
<dbReference type="RefSeq" id="WP_055409288.1">
    <property type="nucleotide sequence ID" value="NZ_CP013011.1"/>
</dbReference>
<keyword evidence="5" id="KW-1185">Reference proteome</keyword>
<dbReference type="InterPro" id="IPR045864">
    <property type="entry name" value="aa-tRNA-synth_II/BPL/LPL"/>
</dbReference>
<evidence type="ECO:0000259" key="1">
    <source>
        <dbReference type="PROSITE" id="PS51733"/>
    </source>
</evidence>
<dbReference type="EMBL" id="NCQP01000009">
    <property type="protein sequence ID" value="OWJ53805.1"/>
    <property type="molecule type" value="Genomic_DNA"/>
</dbReference>
<dbReference type="Pfam" id="PF21948">
    <property type="entry name" value="LplA-B_cat"/>
    <property type="match status" value="1"/>
</dbReference>
<dbReference type="PANTHER" id="PTHR43679:SF2">
    <property type="entry name" value="OCTANOYL-[GCVH]:PROTEIN N-OCTANOYLTRANSFERASE"/>
    <property type="match status" value="1"/>
</dbReference>
<feature type="domain" description="BPL/LPL catalytic" evidence="1">
    <location>
        <begin position="33"/>
        <end position="227"/>
    </location>
</feature>
<evidence type="ECO:0000313" key="2">
    <source>
        <dbReference type="EMBL" id="ALL01365.1"/>
    </source>
</evidence>
<dbReference type="AlphaFoldDB" id="A0A0P0N431"/>
<name>A0A0P0N431_9CREN</name>
<evidence type="ECO:0000313" key="4">
    <source>
        <dbReference type="Proteomes" id="UP000058613"/>
    </source>
</evidence>
<organism evidence="2 4">
    <name type="scientific">Pyrodictium delaneyi</name>
    <dbReference type="NCBI Taxonomy" id="1273541"/>
    <lineage>
        <taxon>Archaea</taxon>
        <taxon>Thermoproteota</taxon>
        <taxon>Thermoprotei</taxon>
        <taxon>Desulfurococcales</taxon>
        <taxon>Pyrodictiaceae</taxon>
        <taxon>Pyrodictium</taxon>
    </lineage>
</organism>
<reference evidence="3 5" key="2">
    <citation type="submission" date="2017-05" db="EMBL/GenBank/DDBJ databases">
        <title>The draft genome of the hyperthermophilic archaeon 'Pyrodictium delaneyi strain Hulk', an iron and nitrate reducer, reveals the capacity for sulfate reduction.</title>
        <authorList>
            <person name="Demey L.M."/>
            <person name="Miller C."/>
            <person name="Manzella M."/>
            <person name="Reguera G."/>
            <person name="Kashefi K."/>
        </authorList>
    </citation>
    <scope>NUCLEOTIDE SEQUENCE [LARGE SCALE GENOMIC DNA]</scope>
    <source>
        <strain evidence="3 5">Hulk</strain>
    </source>
</reference>
<evidence type="ECO:0000313" key="5">
    <source>
        <dbReference type="Proteomes" id="UP000196694"/>
    </source>
</evidence>